<gene>
    <name evidence="1" type="ORF">RPERSI_LOCUS27470</name>
</gene>
<comment type="caution">
    <text evidence="1">The sequence shown here is derived from an EMBL/GenBank/DDBJ whole genome shotgun (WGS) entry which is preliminary data.</text>
</comment>
<proteinExistence type="predicted"/>
<accession>A0ACA9S839</accession>
<evidence type="ECO:0000313" key="2">
    <source>
        <dbReference type="Proteomes" id="UP000789920"/>
    </source>
</evidence>
<evidence type="ECO:0000313" key="1">
    <source>
        <dbReference type="EMBL" id="CAG8829302.1"/>
    </source>
</evidence>
<organism evidence="1 2">
    <name type="scientific">Racocetra persica</name>
    <dbReference type="NCBI Taxonomy" id="160502"/>
    <lineage>
        <taxon>Eukaryota</taxon>
        <taxon>Fungi</taxon>
        <taxon>Fungi incertae sedis</taxon>
        <taxon>Mucoromycota</taxon>
        <taxon>Glomeromycotina</taxon>
        <taxon>Glomeromycetes</taxon>
        <taxon>Diversisporales</taxon>
        <taxon>Gigasporaceae</taxon>
        <taxon>Racocetra</taxon>
    </lineage>
</organism>
<dbReference type="Proteomes" id="UP000789920">
    <property type="component" value="Unassembled WGS sequence"/>
</dbReference>
<name>A0ACA9S839_9GLOM</name>
<protein>
    <submittedName>
        <fullName evidence="1">33688_t:CDS:1</fullName>
    </submittedName>
</protein>
<dbReference type="EMBL" id="CAJVQC010096987">
    <property type="protein sequence ID" value="CAG8829302.1"/>
    <property type="molecule type" value="Genomic_DNA"/>
</dbReference>
<sequence length="63" mass="6901">MRLMLINPVLALRLWRGSVVPPARKLCPATFSSGRKCFSLVMNQVFVVQELSGLAKSSAQLLA</sequence>
<reference evidence="1" key="1">
    <citation type="submission" date="2021-06" db="EMBL/GenBank/DDBJ databases">
        <authorList>
            <person name="Kallberg Y."/>
            <person name="Tangrot J."/>
            <person name="Rosling A."/>
        </authorList>
    </citation>
    <scope>NUCLEOTIDE SEQUENCE</scope>
    <source>
        <strain evidence="1">MA461A</strain>
    </source>
</reference>
<keyword evidence="2" id="KW-1185">Reference proteome</keyword>